<gene>
    <name evidence="2" type="ORF">GGQ90_001866</name>
</gene>
<feature type="compositionally biased region" description="Basic and acidic residues" evidence="1">
    <location>
        <begin position="250"/>
        <end position="261"/>
    </location>
</feature>
<proteinExistence type="predicted"/>
<keyword evidence="3" id="KW-1185">Reference proteome</keyword>
<feature type="region of interest" description="Disordered" evidence="1">
    <location>
        <begin position="238"/>
        <end position="261"/>
    </location>
</feature>
<dbReference type="Proteomes" id="UP000590524">
    <property type="component" value="Unassembled WGS sequence"/>
</dbReference>
<reference evidence="2 3" key="1">
    <citation type="submission" date="2020-08" db="EMBL/GenBank/DDBJ databases">
        <title>Genomic Encyclopedia of Type Strains, Phase IV (KMG-IV): sequencing the most valuable type-strain genomes for metagenomic binning, comparative biology and taxonomic classification.</title>
        <authorList>
            <person name="Goeker M."/>
        </authorList>
    </citation>
    <scope>NUCLEOTIDE SEQUENCE [LARGE SCALE GENOMIC DNA]</scope>
    <source>
        <strain evidence="2 3">DSM 19371</strain>
    </source>
</reference>
<evidence type="ECO:0000313" key="2">
    <source>
        <dbReference type="EMBL" id="MBB4148088.1"/>
    </source>
</evidence>
<evidence type="ECO:0000256" key="1">
    <source>
        <dbReference type="SAM" id="MobiDB-lite"/>
    </source>
</evidence>
<sequence length="261" mass="28611">MSLTLHRDGGSGNLVGVFRRPAKMSLSVGPIISNPSGSPTKLAVKSSRFENDRLFVDIENRRDPKKVDTYILTKLGHDGLLMEIQGAPVGLFPLMRSNSGIDLAQDWAPDISVRPDTPFASNEDLKKIFDEDQALRTGQDSKDWKQIAKSDKVRRQAVMKLLQEGDLKTGQDYERAAIIYQHGETSDDFLMSHSLALAALSKGAPSAVWIATASMDRYLESIGRPQIYGTQSVVQASPAPDTVAPLPQALRKDLALPESRP</sequence>
<accession>A0A7W6LR49</accession>
<dbReference type="AlphaFoldDB" id="A0A7W6LR49"/>
<protein>
    <submittedName>
        <fullName evidence="2">Uncharacterized protein</fullName>
    </submittedName>
</protein>
<dbReference type="EMBL" id="JACIEU010000006">
    <property type="protein sequence ID" value="MBB4148088.1"/>
    <property type="molecule type" value="Genomic_DNA"/>
</dbReference>
<comment type="caution">
    <text evidence="2">The sequence shown here is derived from an EMBL/GenBank/DDBJ whole genome shotgun (WGS) entry which is preliminary data.</text>
</comment>
<dbReference type="RefSeq" id="WP_188081862.1">
    <property type="nucleotide sequence ID" value="NZ_JACIEU010000006.1"/>
</dbReference>
<organism evidence="2 3">
    <name type="scientific">Sphingobium scionense</name>
    <dbReference type="NCBI Taxonomy" id="1404341"/>
    <lineage>
        <taxon>Bacteria</taxon>
        <taxon>Pseudomonadati</taxon>
        <taxon>Pseudomonadota</taxon>
        <taxon>Alphaproteobacteria</taxon>
        <taxon>Sphingomonadales</taxon>
        <taxon>Sphingomonadaceae</taxon>
        <taxon>Sphingobium</taxon>
    </lineage>
</organism>
<name>A0A7W6LR49_9SPHN</name>
<evidence type="ECO:0000313" key="3">
    <source>
        <dbReference type="Proteomes" id="UP000590524"/>
    </source>
</evidence>